<dbReference type="Gene3D" id="3.60.10.10">
    <property type="entry name" value="Endonuclease/exonuclease/phosphatase"/>
    <property type="match status" value="1"/>
</dbReference>
<dbReference type="SUPFAM" id="SSF56219">
    <property type="entry name" value="DNase I-like"/>
    <property type="match status" value="1"/>
</dbReference>
<feature type="domain" description="Reverse transcriptase" evidence="1">
    <location>
        <begin position="487"/>
        <end position="768"/>
    </location>
</feature>
<evidence type="ECO:0000259" key="2">
    <source>
        <dbReference type="PROSITE" id="PS50879"/>
    </source>
</evidence>
<dbReference type="Pfam" id="PF00078">
    <property type="entry name" value="RVT_1"/>
    <property type="match status" value="1"/>
</dbReference>
<evidence type="ECO:0000259" key="1">
    <source>
        <dbReference type="PROSITE" id="PS50878"/>
    </source>
</evidence>
<gene>
    <name evidence="3" type="ORF">LTRI10_LOCUS42129</name>
</gene>
<dbReference type="GO" id="GO:0003676">
    <property type="term" value="F:nucleic acid binding"/>
    <property type="evidence" value="ECO:0007669"/>
    <property type="project" value="InterPro"/>
</dbReference>
<dbReference type="SUPFAM" id="SSF53098">
    <property type="entry name" value="Ribonuclease H-like"/>
    <property type="match status" value="1"/>
</dbReference>
<dbReference type="PROSITE" id="PS50879">
    <property type="entry name" value="RNASE_H_1"/>
    <property type="match status" value="1"/>
</dbReference>
<dbReference type="Pfam" id="PF13966">
    <property type="entry name" value="zf-RVT"/>
    <property type="match status" value="1"/>
</dbReference>
<organism evidence="3 4">
    <name type="scientific">Linum trigynum</name>
    <dbReference type="NCBI Taxonomy" id="586398"/>
    <lineage>
        <taxon>Eukaryota</taxon>
        <taxon>Viridiplantae</taxon>
        <taxon>Streptophyta</taxon>
        <taxon>Embryophyta</taxon>
        <taxon>Tracheophyta</taxon>
        <taxon>Spermatophyta</taxon>
        <taxon>Magnoliopsida</taxon>
        <taxon>eudicotyledons</taxon>
        <taxon>Gunneridae</taxon>
        <taxon>Pentapetalae</taxon>
        <taxon>rosids</taxon>
        <taxon>fabids</taxon>
        <taxon>Malpighiales</taxon>
        <taxon>Linaceae</taxon>
        <taxon>Linum</taxon>
    </lineage>
</organism>
<dbReference type="InterPro" id="IPR005135">
    <property type="entry name" value="Endo/exonuclease/phosphatase"/>
</dbReference>
<accession>A0AAV2FUS8</accession>
<dbReference type="Gene3D" id="3.30.420.10">
    <property type="entry name" value="Ribonuclease H-like superfamily/Ribonuclease H"/>
    <property type="match status" value="1"/>
</dbReference>
<keyword evidence="4" id="KW-1185">Reference proteome</keyword>
<dbReference type="GO" id="GO:0004523">
    <property type="term" value="F:RNA-DNA hybrid ribonuclease activity"/>
    <property type="evidence" value="ECO:0007669"/>
    <property type="project" value="InterPro"/>
</dbReference>
<dbReference type="SUPFAM" id="SSF56672">
    <property type="entry name" value="DNA/RNA polymerases"/>
    <property type="match status" value="1"/>
</dbReference>
<dbReference type="InterPro" id="IPR002156">
    <property type="entry name" value="RNaseH_domain"/>
</dbReference>
<dbReference type="CDD" id="cd01650">
    <property type="entry name" value="RT_nLTR_like"/>
    <property type="match status" value="1"/>
</dbReference>
<dbReference type="InterPro" id="IPR026960">
    <property type="entry name" value="RVT-Znf"/>
</dbReference>
<dbReference type="InterPro" id="IPR036397">
    <property type="entry name" value="RNaseH_sf"/>
</dbReference>
<name>A0AAV2FUS8_9ROSI</name>
<feature type="domain" description="RNase H type-1" evidence="2">
    <location>
        <begin position="1225"/>
        <end position="1355"/>
    </location>
</feature>
<dbReference type="PANTHER" id="PTHR19446">
    <property type="entry name" value="REVERSE TRANSCRIPTASES"/>
    <property type="match status" value="1"/>
</dbReference>
<reference evidence="3 4" key="1">
    <citation type="submission" date="2024-04" db="EMBL/GenBank/DDBJ databases">
        <authorList>
            <person name="Fracassetti M."/>
        </authorList>
    </citation>
    <scope>NUCLEOTIDE SEQUENCE [LARGE SCALE GENOMIC DNA]</scope>
</reference>
<dbReference type="Pfam" id="PF13456">
    <property type="entry name" value="RVT_3"/>
    <property type="match status" value="1"/>
</dbReference>
<dbReference type="PROSITE" id="PS50878">
    <property type="entry name" value="RT_POL"/>
    <property type="match status" value="1"/>
</dbReference>
<dbReference type="InterPro" id="IPR043502">
    <property type="entry name" value="DNA/RNA_pol_sf"/>
</dbReference>
<dbReference type="InterPro" id="IPR044730">
    <property type="entry name" value="RNase_H-like_dom_plant"/>
</dbReference>
<sequence length="1401" mass="158386">MSVSTLNNLNILSWNVGGAGSRAFSRALKLTIQTHKPDFVVILEPQISGSVANSVCDKMGFPDVIRVEAEGRQGGIWIFWDARRFQAQVTSACSQHITIRISQNNMTDWMLTAVYASPRPARQRPLWDSISAQSRSIDIPWILTGDFNAIRSPVEKSGAASVATLRRCRVFNERINDADLVDLGFSGPNFTWSRGEDSGTYKASRIDRSLCNIAWNSVFPNTVVRHLPRLNSDHNPILTSFASQGQSSNLSRPFKFEAAWLTSNTLLSTIAGAWDSSASLPDALSNLSSALQAWNREVFGNVQQKKRRLLGRIRGIEMRLSEAFHPGLAKLHSKLEAELDAVLEQEELIWYQRSRESWVKFGERNTSYFHQQANIKRRRNKITSLRDQAGTWIDDPQALACMVFDFYTNLYLQDDSVYEDRLPKNAFPRLAQDDLLCLLRPFTSMDIHKAIFEMKPFQAPGPDGFHAAFYQQAWRVVGKALTDMALEFFNSGVLPEAVSESTVVLIPKVDHPEFVTQLRPISLNNVSLKAVTKAITSRLKPVMRKLISPRQSSFIPGRQTTDNVIVVQEVLHSLRKRKGTKGGLILKIDLEKAYDMLRWDFLRDTLKEVGLPSSWIRCIMYCVEQNKMRVLWNNTLSSPITPTRGVRQGDPLSPYLFVLCMERLSHRIDAAFHSGHWKPIRLTRNGPPLTHLFFADDLLLFAEAETRQIRIIKQCLEDFCSSSGQRVNYAKSLMYVSPNVDRSKARLLSERAAIPLKAELGRYLGIHGIHGRVTSGRYQGLLLRIQKKLAPWKAKRLSLAARLTVSRSIISSLPTYHMHTELLPKGVCASIDRINRNFVWGDEEGRSKLHLVGWEKMILPKSQGGVGLRSVRNANLAMLAKSGWRLLKEKDMLWTQVIRDKYCRNKENLDLFRSVQGSSFTWKSFTKASSLLKEGCAWNIKNGNTTKFWNDSWILQEPLKNLVVGEIPSSRTEEVVADMVTEEGEWRIDLFEDLLPQRIQQKIVGVAVDKLSSEEDTLFWCLSSTGRFTAKTAYQHLLPQEPDPDANFWKIIWSLPVPERIRCFMWLVCLGRIATNALLFSRRIVAAPYCPRCNGQVESILHILRDCPPAAYFWIRQVPSSRQQAFFSADTVPWLKMNLKTDADKHLGVEWATFFSITAWLLWKNRNDMCFKGISATLTPPSLAHSILAKVKLWSEAWNAPSLLPCGKRASAPRRVVDIAWSSPPNGWVKLNIDGASNGNPGPAGAGGVLRDGVGHWIVGFVAMIGEAPAALAELWAFFHGLDIAWKSGHRQIEIESDSQLAIQLINDRHDPVHPYATLLAAIRRRISRDWLVRIVHVYREGNRVADWLSKHSLVYPFGLHALAHPPSGVITILQDDIQGVSFERRIVSRHDTSSSSHPPM</sequence>
<evidence type="ECO:0000313" key="4">
    <source>
        <dbReference type="Proteomes" id="UP001497516"/>
    </source>
</evidence>
<dbReference type="CDD" id="cd06222">
    <property type="entry name" value="RNase_H_like"/>
    <property type="match status" value="1"/>
</dbReference>
<dbReference type="Proteomes" id="UP001497516">
    <property type="component" value="Chromosome 7"/>
</dbReference>
<dbReference type="EMBL" id="OZ034820">
    <property type="protein sequence ID" value="CAL1402101.1"/>
    <property type="molecule type" value="Genomic_DNA"/>
</dbReference>
<proteinExistence type="predicted"/>
<dbReference type="InterPro" id="IPR000477">
    <property type="entry name" value="RT_dom"/>
</dbReference>
<dbReference type="InterPro" id="IPR036691">
    <property type="entry name" value="Endo/exonu/phosph_ase_sf"/>
</dbReference>
<dbReference type="InterPro" id="IPR012337">
    <property type="entry name" value="RNaseH-like_sf"/>
</dbReference>
<dbReference type="Pfam" id="PF03372">
    <property type="entry name" value="Exo_endo_phos"/>
    <property type="match status" value="1"/>
</dbReference>
<protein>
    <submittedName>
        <fullName evidence="3">Uncharacterized protein</fullName>
    </submittedName>
</protein>
<evidence type="ECO:0000313" key="3">
    <source>
        <dbReference type="EMBL" id="CAL1402101.1"/>
    </source>
</evidence>